<dbReference type="Proteomes" id="UP000790377">
    <property type="component" value="Unassembled WGS sequence"/>
</dbReference>
<dbReference type="EMBL" id="MU268205">
    <property type="protein sequence ID" value="KAH7905381.1"/>
    <property type="molecule type" value="Genomic_DNA"/>
</dbReference>
<accession>A0ACB7ZWB6</accession>
<organism evidence="1 2">
    <name type="scientific">Hygrophoropsis aurantiaca</name>
    <dbReference type="NCBI Taxonomy" id="72124"/>
    <lineage>
        <taxon>Eukaryota</taxon>
        <taxon>Fungi</taxon>
        <taxon>Dikarya</taxon>
        <taxon>Basidiomycota</taxon>
        <taxon>Agaricomycotina</taxon>
        <taxon>Agaricomycetes</taxon>
        <taxon>Agaricomycetidae</taxon>
        <taxon>Boletales</taxon>
        <taxon>Coniophorineae</taxon>
        <taxon>Hygrophoropsidaceae</taxon>
        <taxon>Hygrophoropsis</taxon>
    </lineage>
</organism>
<gene>
    <name evidence="1" type="ORF">BJ138DRAFT_1164847</name>
</gene>
<protein>
    <submittedName>
        <fullName evidence="1">Uncharacterized protein</fullName>
    </submittedName>
</protein>
<comment type="caution">
    <text evidence="1">The sequence shown here is derived from an EMBL/GenBank/DDBJ whole genome shotgun (WGS) entry which is preliminary data.</text>
</comment>
<proteinExistence type="predicted"/>
<evidence type="ECO:0000313" key="2">
    <source>
        <dbReference type="Proteomes" id="UP000790377"/>
    </source>
</evidence>
<evidence type="ECO:0000313" key="1">
    <source>
        <dbReference type="EMBL" id="KAH7905381.1"/>
    </source>
</evidence>
<name>A0ACB7ZWB6_9AGAM</name>
<reference evidence="1" key="1">
    <citation type="journal article" date="2021" name="New Phytol.">
        <title>Evolutionary innovations through gain and loss of genes in the ectomycorrhizal Boletales.</title>
        <authorList>
            <person name="Wu G."/>
            <person name="Miyauchi S."/>
            <person name="Morin E."/>
            <person name="Kuo A."/>
            <person name="Drula E."/>
            <person name="Varga T."/>
            <person name="Kohler A."/>
            <person name="Feng B."/>
            <person name="Cao Y."/>
            <person name="Lipzen A."/>
            <person name="Daum C."/>
            <person name="Hundley H."/>
            <person name="Pangilinan J."/>
            <person name="Johnson J."/>
            <person name="Barry K."/>
            <person name="LaButti K."/>
            <person name="Ng V."/>
            <person name="Ahrendt S."/>
            <person name="Min B."/>
            <person name="Choi I.G."/>
            <person name="Park H."/>
            <person name="Plett J.M."/>
            <person name="Magnuson J."/>
            <person name="Spatafora J.W."/>
            <person name="Nagy L.G."/>
            <person name="Henrissat B."/>
            <person name="Grigoriev I.V."/>
            <person name="Yang Z.L."/>
            <person name="Xu J."/>
            <person name="Martin F.M."/>
        </authorList>
    </citation>
    <scope>NUCLEOTIDE SEQUENCE</scope>
    <source>
        <strain evidence="1">ATCC 28755</strain>
    </source>
</reference>
<sequence>MHRCLRIPGVLVQICEYLAVIEMAVSKQPAIRSRKATTALAAFARTCKTTQNPALDVLWANLDYYTRLIQCLPGDLWKVQEESTTSLFVQSGQPLKFQRPMTLSDWRIFNKYAYRVRSLAGMAEDPNEYVGTVTISPEALLVLSCPPSFPLLPNLRSLTWSTLSPPWMPLLWQLLSPKITRLAFRLEHTRLDHYVNSALSLIGNVCPQVSDFALYRRRSAREKPRSISSMSQVVESLHHLRTLKVNVINGKAIAHLASLPSLTSASFALDMYADALPAVSALPTKPFPMLATLVIRARSIRYVEDFLLLVKISPTFIDVRLQTYCRATHTSNFFATLSNSCRAESLETLIVHECTTMELLPWQRSSRFVLGVQDLRPLFRLTRLRVVQLELACNFDIDDAVIEELARAWPELTSLHMNENMGWAASKITYQGLLALLNHCTKLSSLSIDIDFRSLEEMPVPSACPCNGLSNKLMEEMSLGNSRIDKPANVAAFMSAVLPNLREVKKSSSAWSHPHVERMGERYKANWEMFDQLLPIFVATRAQEKACSHMTPELSCKKEMNMESLPSDVEDNVC</sequence>
<keyword evidence="2" id="KW-1185">Reference proteome</keyword>